<dbReference type="AlphaFoldDB" id="A0A8D9E087"/>
<dbReference type="EMBL" id="HBUF01396954">
    <property type="protein sequence ID" value="CAG6735807.1"/>
    <property type="molecule type" value="Transcribed_RNA"/>
</dbReference>
<organism evidence="1">
    <name type="scientific">Cacopsylla melanoneura</name>
    <dbReference type="NCBI Taxonomy" id="428564"/>
    <lineage>
        <taxon>Eukaryota</taxon>
        <taxon>Metazoa</taxon>
        <taxon>Ecdysozoa</taxon>
        <taxon>Arthropoda</taxon>
        <taxon>Hexapoda</taxon>
        <taxon>Insecta</taxon>
        <taxon>Pterygota</taxon>
        <taxon>Neoptera</taxon>
        <taxon>Paraneoptera</taxon>
        <taxon>Hemiptera</taxon>
        <taxon>Sternorrhyncha</taxon>
        <taxon>Psylloidea</taxon>
        <taxon>Psyllidae</taxon>
        <taxon>Psyllinae</taxon>
        <taxon>Cacopsylla</taxon>
    </lineage>
</organism>
<name>A0A8D9E087_9HEMI</name>
<evidence type="ECO:0000313" key="1">
    <source>
        <dbReference type="EMBL" id="CAG6735807.1"/>
    </source>
</evidence>
<proteinExistence type="predicted"/>
<accession>A0A8D9E087</accession>
<sequence length="125" mass="14472">MTKLRTITSVDEQPEALGNLKLPRMENLTSLMLKVISKVKKLKPEEDVVETRLASVMMKRTNLVVKPSPVVKETLKTKTNPLVDRKNLMVLEPKKIKTNPQVERKNPMEENSIRFRPFKLWPNPL</sequence>
<reference evidence="1" key="1">
    <citation type="submission" date="2021-05" db="EMBL/GenBank/DDBJ databases">
        <authorList>
            <person name="Alioto T."/>
            <person name="Alioto T."/>
            <person name="Gomez Garrido J."/>
        </authorList>
    </citation>
    <scope>NUCLEOTIDE SEQUENCE</scope>
</reference>
<protein>
    <submittedName>
        <fullName evidence="1">Uncharacterized protein</fullName>
    </submittedName>
</protein>